<evidence type="ECO:0000313" key="2">
    <source>
        <dbReference type="Proteomes" id="UP000321440"/>
    </source>
</evidence>
<protein>
    <submittedName>
        <fullName evidence="1">Alpha/beta hydrolase</fullName>
    </submittedName>
</protein>
<keyword evidence="1" id="KW-0378">Hydrolase</keyword>
<proteinExistence type="predicted"/>
<dbReference type="EMBL" id="BJYA01000012">
    <property type="protein sequence ID" value="GEN46107.1"/>
    <property type="molecule type" value="Genomic_DNA"/>
</dbReference>
<comment type="caution">
    <text evidence="1">The sequence shown here is derived from an EMBL/GenBank/DDBJ whole genome shotgun (WGS) entry which is preliminary data.</text>
</comment>
<dbReference type="Proteomes" id="UP000321440">
    <property type="component" value="Unassembled WGS sequence"/>
</dbReference>
<sequence length="177" mass="20362">MFDPLVAMKFGNNRQQKALTAINELNILNDLSRYDPIVCGTIPLQIDLEESDLDVIFNVNNFDDFEQKVLKLYGHLSDFTLERKLIRAESVVKANFNFDGFEFEIFAQNQPTHNQHAYLHMVVQAEILKREESLKQQIIDLKEKGYKTEPAFCEVLGIDGDPYSGLLEFGKQNGFIK</sequence>
<dbReference type="RefSeq" id="WP_246118842.1">
    <property type="nucleotide sequence ID" value="NZ_BJYA01000012.1"/>
</dbReference>
<evidence type="ECO:0000313" key="1">
    <source>
        <dbReference type="EMBL" id="GEN46107.1"/>
    </source>
</evidence>
<organism evidence="1 2">
    <name type="scientific">Alkalibacillus haloalkaliphilus</name>
    <dbReference type="NCBI Taxonomy" id="94136"/>
    <lineage>
        <taxon>Bacteria</taxon>
        <taxon>Bacillati</taxon>
        <taxon>Bacillota</taxon>
        <taxon>Bacilli</taxon>
        <taxon>Bacillales</taxon>
        <taxon>Bacillaceae</taxon>
        <taxon>Alkalibacillus</taxon>
    </lineage>
</organism>
<dbReference type="AlphaFoldDB" id="A0A511W582"/>
<name>A0A511W582_9BACI</name>
<dbReference type="InterPro" id="IPR025365">
    <property type="entry name" value="DUF4269"/>
</dbReference>
<reference evidence="1 2" key="1">
    <citation type="submission" date="2019-07" db="EMBL/GenBank/DDBJ databases">
        <title>Whole genome shotgun sequence of Alkalibacillus haloalkaliphilus NBRC 103110.</title>
        <authorList>
            <person name="Hosoyama A."/>
            <person name="Uohara A."/>
            <person name="Ohji S."/>
            <person name="Ichikawa N."/>
        </authorList>
    </citation>
    <scope>NUCLEOTIDE SEQUENCE [LARGE SCALE GENOMIC DNA]</scope>
    <source>
        <strain evidence="1 2">NBRC 103110</strain>
    </source>
</reference>
<dbReference type="GO" id="GO:0016787">
    <property type="term" value="F:hydrolase activity"/>
    <property type="evidence" value="ECO:0007669"/>
    <property type="project" value="UniProtKB-KW"/>
</dbReference>
<keyword evidence="2" id="KW-1185">Reference proteome</keyword>
<dbReference type="Pfam" id="PF14091">
    <property type="entry name" value="DUF4269"/>
    <property type="match status" value="1"/>
</dbReference>
<accession>A0A511W582</accession>
<gene>
    <name evidence="1" type="ORF">AHA02nite_18830</name>
</gene>